<keyword evidence="6 7" id="KW-0946">Virion</keyword>
<feature type="region of interest" description="Disordered" evidence="8">
    <location>
        <begin position="675"/>
        <end position="705"/>
    </location>
</feature>
<reference evidence="9" key="1">
    <citation type="submission" date="2024-05" db="EMBL/GenBank/DDBJ databases">
        <authorList>
            <person name="Laubscher F."/>
            <person name="Chudzinski V."/>
            <person name="Cordey S."/>
            <person name="Hosszu-Fellous K."/>
            <person name="Kaiser L."/>
        </authorList>
    </citation>
    <scope>NUCLEOTIDE SEQUENCE</scope>
    <source>
        <strain evidence="9">1047D3-0</strain>
    </source>
</reference>
<accession>A0AAU7SSC6</accession>
<keyword evidence="4 7" id="KW-1140">T=1 icosahedral capsid protein</keyword>
<name>A0AAU7SSC6_9VIRU</name>
<evidence type="ECO:0000256" key="5">
    <source>
        <dbReference type="ARBA" id="ARBA00022561"/>
    </source>
</evidence>
<evidence type="ECO:0000256" key="3">
    <source>
        <dbReference type="ARBA" id="ARBA00018091"/>
    </source>
</evidence>
<feature type="region of interest" description="Disordered" evidence="8">
    <location>
        <begin position="33"/>
        <end position="62"/>
    </location>
</feature>
<evidence type="ECO:0000256" key="4">
    <source>
        <dbReference type="ARBA" id="ARBA00022431"/>
    </source>
</evidence>
<dbReference type="InterPro" id="IPR004219">
    <property type="entry name" value="TTvirus_Unk"/>
</dbReference>
<dbReference type="Pfam" id="PF02956">
    <property type="entry name" value="TT_ORF1"/>
    <property type="match status" value="1"/>
</dbReference>
<evidence type="ECO:0000256" key="8">
    <source>
        <dbReference type="SAM" id="MobiDB-lite"/>
    </source>
</evidence>
<evidence type="ECO:0000256" key="1">
    <source>
        <dbReference type="ARBA" id="ARBA00004328"/>
    </source>
</evidence>
<dbReference type="GO" id="GO:0039615">
    <property type="term" value="C:T=1 icosahedral viral capsid"/>
    <property type="evidence" value="ECO:0007669"/>
    <property type="project" value="UniProtKB-UniRule"/>
</dbReference>
<comment type="function">
    <text evidence="7">Self-assembles to form an icosahedral capsid.</text>
</comment>
<keyword evidence="5 7" id="KW-0167">Capsid protein</keyword>
<comment type="subcellular location">
    <subcellularLocation>
        <location evidence="1 7">Virion</location>
    </subcellularLocation>
</comment>
<sequence>MVWRWWWQRRRRPWRRPRRRRWRRIRARRPRRPVRRRARRRTVRRRRWAKRRGRRRRPVRRRRRRRVRNFKKKLVLTQWHPAVIRRCLIRGIAPIVLCGHGTWNSNYALHSEDYPEQGRYPFGGSFSTTTWSLKVLYDEHLKKHNWWGYPNTQLDLGRYRGCKLTFYRHKKTDYIVTWSRKPPFKLNKYSCPLGHPGMLMLSKYKLLVPSFDTRPGGRAKISVRIRPPTLLEDKWYTQQDLCSVNLMQLTVSAANFQHPFSSPLTNTTTTTFQVLKDIYTYAIGIVDTGDTKYGAESKSYQEYVKQLEQKLTHNASYWNSFHTEEYLNPNITSHKNKKLSEKFSPQNLTTLKTGDSTRFGYNSYNTKSLHNEIIAARDWYFTELNKPNDTSVKFGQATAKHLEYHLGVFSPIFLSIHRSNINFARAYQDVTYNPNCDRGQGNRVWFQPSTKPDTIFDEKRCKVVLEHLPLWALFHCYADFVEEEMGWGSEVQNSGLVVCQCPYTFPPMYDKNNKDKGYVFYDTMFGSGKMPDGRGQIDPFWQVRWYPRMGFQKQVMADITKTGPFSYKDDLVMTDFNMKYKFDFMWGGDMISEQIIKNPCRESGMEPTYPDRQRRDIQVVDPHTMGPQFSFHTWDYRRGLFSKDSIKRMCQQQITDTDFVNPFKKPRFLVPTERFAPGQEEDSDSQSQRTGSSLQESDQEAPEKKIQELQPLQQQQLHLQLAEQQRLGQQLRWLVHQMLKTQANLHLNPYTFIQR</sequence>
<evidence type="ECO:0000256" key="2">
    <source>
        <dbReference type="ARBA" id="ARBA00006131"/>
    </source>
</evidence>
<dbReference type="EMBL" id="PP856971">
    <property type="protein sequence ID" value="XBU06518.1"/>
    <property type="molecule type" value="Genomic_DNA"/>
</dbReference>
<organism evidence="9">
    <name type="scientific">Alphatorquevirus homin21</name>
    <dbReference type="NCBI Taxonomy" id="3048423"/>
    <lineage>
        <taxon>Viruses</taxon>
        <taxon>Monodnaviria</taxon>
        <taxon>Shotokuvirae</taxon>
        <taxon>Commensaviricota</taxon>
        <taxon>Cardeaviricetes</taxon>
        <taxon>Sanitavirales</taxon>
        <taxon>Anelloviridae</taxon>
        <taxon>Alphatorquevirus</taxon>
    </lineage>
</organism>
<evidence type="ECO:0000256" key="7">
    <source>
        <dbReference type="RuleBase" id="RU361230"/>
    </source>
</evidence>
<comment type="similarity">
    <text evidence="2 7">Belongs to the anelloviridae capsid protein family.</text>
</comment>
<feature type="compositionally biased region" description="Polar residues" evidence="8">
    <location>
        <begin position="685"/>
        <end position="696"/>
    </location>
</feature>
<proteinExistence type="inferred from homology"/>
<protein>
    <recommendedName>
        <fullName evidence="3 7">Capsid protein</fullName>
    </recommendedName>
</protein>
<evidence type="ECO:0000313" key="9">
    <source>
        <dbReference type="EMBL" id="XBU06518.1"/>
    </source>
</evidence>
<evidence type="ECO:0000256" key="6">
    <source>
        <dbReference type="ARBA" id="ARBA00022844"/>
    </source>
</evidence>